<dbReference type="EMBL" id="CM041542">
    <property type="protein sequence ID" value="KAI3365040.1"/>
    <property type="molecule type" value="Genomic_DNA"/>
</dbReference>
<accession>A0ACB8WBJ8</accession>
<proteinExistence type="predicted"/>
<keyword evidence="2" id="KW-1185">Reference proteome</keyword>
<gene>
    <name evidence="1" type="ORF">L3Q82_010095</name>
</gene>
<sequence length="342" mass="37624">MSRVLIVGAGLTGSLCACLLRRELQSRVHIQVWDKARGSGGRMSTSRPPDSSSHSADLGAQYITATSAYAQSHHSFYSELLSSGVLQPLDSLVEGLKQKDGSKDYMTPLGMSSVVKHFLSQSEADLCFEHHVTGLYCRGTSWEVQRKAGGSEMFDVVVLTMPVPQILQLEGDVVQMLSVQQKQQLDGVVYSSRFAIALFFPPDVIFSFPWAARYVTNNHCIRYIAADSHKRNADTPGRGPSLVVHTSVPFGLEHLERDKEDVQPIILQELYKLLPDLPQPISIKCQKWRYSQVLTSVPDCPGQMTILDRPLLVCGGDAFSHSNFDGCVESALSVLSVLKASL</sequence>
<evidence type="ECO:0000313" key="1">
    <source>
        <dbReference type="EMBL" id="KAI3365040.1"/>
    </source>
</evidence>
<protein>
    <submittedName>
        <fullName evidence="1">Uncharacterized protein</fullName>
    </submittedName>
</protein>
<dbReference type="Proteomes" id="UP000831701">
    <property type="component" value="Chromosome 12"/>
</dbReference>
<name>A0ACB8WBJ8_9TELE</name>
<organism evidence="1 2">
    <name type="scientific">Scortum barcoo</name>
    <name type="common">barcoo grunter</name>
    <dbReference type="NCBI Taxonomy" id="214431"/>
    <lineage>
        <taxon>Eukaryota</taxon>
        <taxon>Metazoa</taxon>
        <taxon>Chordata</taxon>
        <taxon>Craniata</taxon>
        <taxon>Vertebrata</taxon>
        <taxon>Euteleostomi</taxon>
        <taxon>Actinopterygii</taxon>
        <taxon>Neopterygii</taxon>
        <taxon>Teleostei</taxon>
        <taxon>Neoteleostei</taxon>
        <taxon>Acanthomorphata</taxon>
        <taxon>Eupercaria</taxon>
        <taxon>Centrarchiformes</taxon>
        <taxon>Terapontoidei</taxon>
        <taxon>Terapontidae</taxon>
        <taxon>Scortum</taxon>
    </lineage>
</organism>
<evidence type="ECO:0000313" key="2">
    <source>
        <dbReference type="Proteomes" id="UP000831701"/>
    </source>
</evidence>
<comment type="caution">
    <text evidence="1">The sequence shown here is derived from an EMBL/GenBank/DDBJ whole genome shotgun (WGS) entry which is preliminary data.</text>
</comment>
<reference evidence="1" key="1">
    <citation type="submission" date="2022-04" db="EMBL/GenBank/DDBJ databases">
        <title>Jade perch genome.</title>
        <authorList>
            <person name="Chao B."/>
        </authorList>
    </citation>
    <scope>NUCLEOTIDE SEQUENCE</scope>
    <source>
        <strain evidence="1">CB-2022</strain>
    </source>
</reference>